<feature type="region of interest" description="Disordered" evidence="6">
    <location>
        <begin position="203"/>
        <end position="231"/>
    </location>
</feature>
<evidence type="ECO:0000259" key="8">
    <source>
        <dbReference type="Pfam" id="PF02687"/>
    </source>
</evidence>
<reference evidence="10" key="1">
    <citation type="journal article" date="2018" name="Nat. Microbiol.">
        <title>Leveraging single-cell genomics to expand the fungal tree of life.</title>
        <authorList>
            <person name="Ahrendt S.R."/>
            <person name="Quandt C.A."/>
            <person name="Ciobanu D."/>
            <person name="Clum A."/>
            <person name="Salamov A."/>
            <person name="Andreopoulos B."/>
            <person name="Cheng J.F."/>
            <person name="Woyke T."/>
            <person name="Pelin A."/>
            <person name="Henrissat B."/>
            <person name="Reynolds N.K."/>
            <person name="Benny G.L."/>
            <person name="Smith M.E."/>
            <person name="James T.Y."/>
            <person name="Grigoriev I.V."/>
        </authorList>
    </citation>
    <scope>NUCLEOTIDE SEQUENCE [LARGE SCALE GENOMIC DNA]</scope>
    <source>
        <strain evidence="10">ATCC 52028</strain>
    </source>
</reference>
<accession>A0A4P9X8I6</accession>
<feature type="compositionally biased region" description="Basic and acidic residues" evidence="6">
    <location>
        <begin position="11"/>
        <end position="23"/>
    </location>
</feature>
<evidence type="ECO:0000256" key="4">
    <source>
        <dbReference type="ARBA" id="ARBA00022989"/>
    </source>
</evidence>
<keyword evidence="10" id="KW-1185">Reference proteome</keyword>
<evidence type="ECO:0000256" key="3">
    <source>
        <dbReference type="ARBA" id="ARBA00022692"/>
    </source>
</evidence>
<feature type="transmembrane region" description="Helical" evidence="7">
    <location>
        <begin position="706"/>
        <end position="727"/>
    </location>
</feature>
<dbReference type="Pfam" id="PF02687">
    <property type="entry name" value="FtsX"/>
    <property type="match status" value="2"/>
</dbReference>
<protein>
    <recommendedName>
        <fullName evidence="8">ABC3 transporter permease C-terminal domain-containing protein</fullName>
    </recommendedName>
</protein>
<dbReference type="OrthoDB" id="312032at2759"/>
<feature type="transmembrane region" description="Helical" evidence="7">
    <location>
        <begin position="799"/>
        <end position="819"/>
    </location>
</feature>
<evidence type="ECO:0000313" key="9">
    <source>
        <dbReference type="EMBL" id="RKP01614.1"/>
    </source>
</evidence>
<proteinExistence type="predicted"/>
<feature type="transmembrane region" description="Helical" evidence="7">
    <location>
        <begin position="748"/>
        <end position="779"/>
    </location>
</feature>
<feature type="compositionally biased region" description="Basic and acidic residues" evidence="6">
    <location>
        <begin position="277"/>
        <end position="295"/>
    </location>
</feature>
<dbReference type="InterPro" id="IPR003838">
    <property type="entry name" value="ABC3_permease_C"/>
</dbReference>
<name>A0A4P9X8I6_9FUNG</name>
<keyword evidence="3 7" id="KW-0812">Transmembrane</keyword>
<feature type="transmembrane region" description="Helical" evidence="7">
    <location>
        <begin position="322"/>
        <end position="343"/>
    </location>
</feature>
<feature type="domain" description="ABC3 transporter permease C-terminal" evidence="8">
    <location>
        <begin position="1297"/>
        <end position="1412"/>
    </location>
</feature>
<feature type="region of interest" description="Disordered" evidence="6">
    <location>
        <begin position="1"/>
        <end position="66"/>
    </location>
</feature>
<keyword evidence="5 7" id="KW-0472">Membrane</keyword>
<evidence type="ECO:0000256" key="6">
    <source>
        <dbReference type="SAM" id="MobiDB-lite"/>
    </source>
</evidence>
<feature type="compositionally biased region" description="Polar residues" evidence="6">
    <location>
        <begin position="1"/>
        <end position="10"/>
    </location>
</feature>
<evidence type="ECO:0000256" key="7">
    <source>
        <dbReference type="SAM" id="Phobius"/>
    </source>
</evidence>
<gene>
    <name evidence="9" type="ORF">CXG81DRAFT_25710</name>
</gene>
<feature type="transmembrane region" description="Helical" evidence="7">
    <location>
        <begin position="1384"/>
        <end position="1406"/>
    </location>
</feature>
<feature type="region of interest" description="Disordered" evidence="6">
    <location>
        <begin position="255"/>
        <end position="297"/>
    </location>
</feature>
<feature type="domain" description="ABC3 transporter permease C-terminal" evidence="8">
    <location>
        <begin position="708"/>
        <end position="825"/>
    </location>
</feature>
<feature type="transmembrane region" description="Helical" evidence="7">
    <location>
        <begin position="1294"/>
        <end position="1318"/>
    </location>
</feature>
<organism evidence="9 10">
    <name type="scientific">Caulochytrium protostelioides</name>
    <dbReference type="NCBI Taxonomy" id="1555241"/>
    <lineage>
        <taxon>Eukaryota</taxon>
        <taxon>Fungi</taxon>
        <taxon>Fungi incertae sedis</taxon>
        <taxon>Chytridiomycota</taxon>
        <taxon>Chytridiomycota incertae sedis</taxon>
        <taxon>Chytridiomycetes</taxon>
        <taxon>Caulochytriales</taxon>
        <taxon>Caulochytriaceae</taxon>
        <taxon>Caulochytrium</taxon>
    </lineage>
</organism>
<sequence length="1424" mass="153753">MSHPPRSNSFIERRAYAHRKDPSRTTVSGAQGAVPAVSLSVGPASPVLGTQPRLGGAGSSGVAPTSSAAAAGAGAASGAAPARPTLHAISTSPTASYAAASHVDRYHTLSAKPLTGTPVFPQTSQMLDRLLSQSFYGGSTTTPFEDDDRDGIDRILNQPPSSATLARLTSIRTHANTLANTHLAGAGYAASGGAMMPALGPFSPASPDGLQPSDAMGATRPMVGVSRQSRAQLSESVSVSRAAAVSVLSPAPHLTQLHHRRPSRLPVWTQPDLGLSPDRDGETGDKKAAGPDKSKRPGGFVNNAKLVVWSVLMDTTKDSRNFVVGLLCVFLCVTFLALIQNILDRASTLVINAAENKVGEYDLILTTALSHESQSPFLNFTAINSSIQAVPEVQGASPRWILPARVVPAAADYRDLDATYTSPPPENIYLAVINSDWEKHIGLGTRWPYRALGRNEISISASVLRAFKIPPQTGRQVNVTIELASFLSSYTALSLETAAGNASANPLASAFPPGGTLVPTVFFTTAVTLGVLEADALTTFNQTTDQRFYNVTAEGAWQYVLDHALSYTMSFTVVDAITESYAKYPISFGNVAVIEFTYAQQLVRQTMGSLTVQVLGAALWNGTPPSWFANAATFPMAEYAFMVNLLARGREAIYAKASSVRSREIIELSNNVAKSMDLATSIAFNAALLEVVEATSTLQLYLNETFFLIVFALVILGIILVYSLLLANVEEKAFQYGMWRMLGMTHTMLIEVIVVQSLWFSLPAIGLGLMFAFMAFIPVDYTFLIYTGGNLNTALGESALLLSILVGLFIPLLGMILPIRRALTATLHDALDPSRKVSLVDPVHEQRLRDLGISPMGIAASILAIVIGILTYYFVPYAFINNQYNMFYRILTIMLLLMLAGKVMVGQFVQPYLEWALVRGSLPLTKDRFLTSVVLKNLSAHFERNRKSSLMLMICVAYLIFSYCMFSLQLDTLSDSVRATYGSDFNVGGLGFGSPLDEATLNTFLAKYAANSTDPIDQSGTVGRVVDAWSYQTYALDGYAPIQELSVQRLGHGDSIWADPIGLDAAFTSATYRPFLMRDKTTPAHFVGEVLEAPAWGSAKAFGFAPGARVAEHISTYQTHRDQFNYSRPLADAYANPIPVVVSEGMANTLLAQLGDVVLLTVTYLRDGATLYLSWFLQVEGMLAKCPGITSMTATGARSAVLMSMTNYQMVLDTVEAASRVPVARQNQVTPDVAYPGITKGTLYIKLVEGVTALQRTTFFELLTNAINNADVTITDVQANIDQDQVTTQYIQSLFYIVAVIGMIFSFFVLWISFAANIRENSWEFGILRALGLTKHQIIRVYVYESLAVVLSAVIWGTLIGMTTSAIMVLQFSALTSYRFGVTIPVPIYILVVVLSVIIAIVASYLPSSRFAEAKIANVIRGSA</sequence>
<evidence type="ECO:0000313" key="10">
    <source>
        <dbReference type="Proteomes" id="UP000274922"/>
    </source>
</evidence>
<evidence type="ECO:0000256" key="2">
    <source>
        <dbReference type="ARBA" id="ARBA00022475"/>
    </source>
</evidence>
<keyword evidence="2" id="KW-1003">Cell membrane</keyword>
<dbReference type="EMBL" id="ML014166">
    <property type="protein sequence ID" value="RKP01614.1"/>
    <property type="molecule type" value="Genomic_DNA"/>
</dbReference>
<feature type="transmembrane region" description="Helical" evidence="7">
    <location>
        <begin position="950"/>
        <end position="968"/>
    </location>
</feature>
<keyword evidence="4 7" id="KW-1133">Transmembrane helix</keyword>
<dbReference type="PANTHER" id="PTHR32522">
    <property type="match status" value="1"/>
</dbReference>
<dbReference type="Proteomes" id="UP000274922">
    <property type="component" value="Unassembled WGS sequence"/>
</dbReference>
<evidence type="ECO:0000256" key="5">
    <source>
        <dbReference type="ARBA" id="ARBA00023136"/>
    </source>
</evidence>
<feature type="transmembrane region" description="Helical" evidence="7">
    <location>
        <begin position="1339"/>
        <end position="1372"/>
    </location>
</feature>
<feature type="transmembrane region" description="Helical" evidence="7">
    <location>
        <begin position="856"/>
        <end position="880"/>
    </location>
</feature>
<dbReference type="STRING" id="1555241.A0A4P9X8I6"/>
<dbReference type="GO" id="GO:0005886">
    <property type="term" value="C:plasma membrane"/>
    <property type="evidence" value="ECO:0007669"/>
    <property type="project" value="UniProtKB-SubCell"/>
</dbReference>
<evidence type="ECO:0000256" key="1">
    <source>
        <dbReference type="ARBA" id="ARBA00004651"/>
    </source>
</evidence>
<comment type="subcellular location">
    <subcellularLocation>
        <location evidence="1">Cell membrane</location>
        <topology evidence="1">Multi-pass membrane protein</topology>
    </subcellularLocation>
</comment>
<dbReference type="PANTHER" id="PTHR32522:SF5">
    <property type="entry name" value="ABC3 TRANSPORTER PERMEASE PROTEIN DOMAIN-CONTAINING PROTEIN"/>
    <property type="match status" value="1"/>
</dbReference>
<feature type="transmembrane region" description="Helical" evidence="7">
    <location>
        <begin position="886"/>
        <end position="905"/>
    </location>
</feature>